<evidence type="ECO:0000256" key="9">
    <source>
        <dbReference type="PIRNR" id="PIRNR038994"/>
    </source>
</evidence>
<keyword evidence="4 12" id="KW-0479">Metal-binding</keyword>
<comment type="cofactor">
    <cofactor evidence="12">
        <name>a divalent metal cation</name>
        <dbReference type="ChEBI" id="CHEBI:60240"/>
    </cofactor>
    <text evidence="12">Binds 1 divalent metal cation per subunit.</text>
</comment>
<comment type="pathway">
    <text evidence="8">Amino-sugar metabolism; N-acetylneuraminate degradation; D-fructose 6-phosphate from N-acetylneuraminate: step 4/5.</text>
</comment>
<dbReference type="FunFam" id="3.20.20.140:FF:000004">
    <property type="entry name" value="N-acetylglucosamine-6-phosphate deacetylase"/>
    <property type="match status" value="1"/>
</dbReference>
<dbReference type="Pfam" id="PF01979">
    <property type="entry name" value="Amidohydro_1"/>
    <property type="match status" value="1"/>
</dbReference>
<feature type="binding site" evidence="12">
    <location>
        <position position="150"/>
    </location>
    <ligand>
        <name>Zn(2+)</name>
        <dbReference type="ChEBI" id="CHEBI:29105"/>
    </ligand>
</feature>
<dbReference type="Proteomes" id="UP000246722">
    <property type="component" value="Unassembled WGS sequence"/>
</dbReference>
<feature type="binding site" evidence="12">
    <location>
        <position position="237"/>
    </location>
    <ligand>
        <name>Zn(2+)</name>
        <dbReference type="ChEBI" id="CHEBI:29105"/>
    </ligand>
</feature>
<dbReference type="GO" id="GO:0046872">
    <property type="term" value="F:metal ion binding"/>
    <property type="evidence" value="ECO:0007669"/>
    <property type="project" value="UniProtKB-KW"/>
</dbReference>
<keyword evidence="6 9" id="KW-0119">Carbohydrate metabolism</keyword>
<evidence type="ECO:0000256" key="7">
    <source>
        <dbReference type="ARBA" id="ARBA00047647"/>
    </source>
</evidence>
<feature type="binding site" evidence="11">
    <location>
        <position position="272"/>
    </location>
    <ligand>
        <name>substrate</name>
    </ligand>
</feature>
<keyword evidence="5 9" id="KW-0378">Hydrolase</keyword>
<feature type="region of interest" description="Disordered" evidence="13">
    <location>
        <begin position="1"/>
        <end position="23"/>
    </location>
</feature>
<feature type="active site" description="Proton donor/acceptor" evidence="10">
    <location>
        <position position="293"/>
    </location>
</feature>
<feature type="domain" description="Amidohydrolase-related" evidence="14">
    <location>
        <begin position="75"/>
        <end position="387"/>
    </location>
</feature>
<comment type="caution">
    <text evidence="15">The sequence shown here is derived from an EMBL/GenBank/DDBJ whole genome shotgun (WGS) entry which is preliminary data.</text>
</comment>
<feature type="binding site" evidence="11">
    <location>
        <begin position="326"/>
        <end position="328"/>
    </location>
    <ligand>
        <name>substrate</name>
    </ligand>
</feature>
<dbReference type="GO" id="GO:0006046">
    <property type="term" value="P:N-acetylglucosamine catabolic process"/>
    <property type="evidence" value="ECO:0007669"/>
    <property type="project" value="TreeGrafter"/>
</dbReference>
<dbReference type="NCBIfam" id="TIGR00221">
    <property type="entry name" value="nagA"/>
    <property type="match status" value="1"/>
</dbReference>
<evidence type="ECO:0000313" key="15">
    <source>
        <dbReference type="EMBL" id="PXA65779.1"/>
    </source>
</evidence>
<keyword evidence="16" id="KW-1185">Reference proteome</keyword>
<dbReference type="AlphaFoldDB" id="A0A317ZR97"/>
<evidence type="ECO:0000256" key="8">
    <source>
        <dbReference type="ARBA" id="ARBA00060590"/>
    </source>
</evidence>
<dbReference type="PANTHER" id="PTHR11113">
    <property type="entry name" value="N-ACETYLGLUCOSAMINE-6-PHOSPHATE DEACETYLASE"/>
    <property type="match status" value="1"/>
</dbReference>
<dbReference type="InterPro" id="IPR006680">
    <property type="entry name" value="Amidohydro-rel"/>
</dbReference>
<dbReference type="PANTHER" id="PTHR11113:SF14">
    <property type="entry name" value="N-ACETYLGLUCOSAMINE-6-PHOSPHATE DEACETYLASE"/>
    <property type="match status" value="1"/>
</dbReference>
<evidence type="ECO:0000256" key="1">
    <source>
        <dbReference type="ARBA" id="ARBA00010716"/>
    </source>
</evidence>
<feature type="binding site" evidence="11">
    <location>
        <begin position="240"/>
        <end position="241"/>
    </location>
    <ligand>
        <name>substrate</name>
    </ligand>
</feature>
<comment type="similarity">
    <text evidence="1 9">Belongs to the metallo-dependent hydrolases superfamily. NagA family.</text>
</comment>
<name>A0A317ZR97_9MICO</name>
<dbReference type="Gene3D" id="3.20.20.140">
    <property type="entry name" value="Metal-dependent hydrolases"/>
    <property type="match status" value="1"/>
</dbReference>
<evidence type="ECO:0000313" key="16">
    <source>
        <dbReference type="Proteomes" id="UP000246722"/>
    </source>
</evidence>
<reference evidence="15 16" key="1">
    <citation type="submission" date="2018-05" db="EMBL/GenBank/DDBJ databases">
        <title>Genetic diversity of glacier-inhabiting Cryobacterium bacteria in China and description of Cryobacterium mengkeensis sp. nov. and Arthrobacter glacialis sp. nov.</title>
        <authorList>
            <person name="Liu Q."/>
            <person name="Xin Y.-H."/>
        </authorList>
    </citation>
    <scope>NUCLEOTIDE SEQUENCE [LARGE SCALE GENOMIC DNA]</scope>
    <source>
        <strain evidence="15 16">SK-1</strain>
    </source>
</reference>
<protein>
    <recommendedName>
        <fullName evidence="3">N-acetylglucosamine-6-phosphate deacetylase</fullName>
        <ecNumber evidence="2">3.5.1.25</ecNumber>
    </recommendedName>
</protein>
<feature type="binding site" evidence="11">
    <location>
        <position position="248"/>
    </location>
    <ligand>
        <name>substrate</name>
    </ligand>
</feature>
<proteinExistence type="inferred from homology"/>
<dbReference type="InterPro" id="IPR032466">
    <property type="entry name" value="Metal_Hydrolase"/>
</dbReference>
<dbReference type="PIRSF" id="PIRSF038994">
    <property type="entry name" value="NagA"/>
    <property type="match status" value="1"/>
</dbReference>
<evidence type="ECO:0000256" key="11">
    <source>
        <dbReference type="PIRSR" id="PIRSR038994-2"/>
    </source>
</evidence>
<dbReference type="EC" id="3.5.1.25" evidence="2"/>
<dbReference type="OrthoDB" id="9776488at2"/>
<dbReference type="SUPFAM" id="SSF51338">
    <property type="entry name" value="Composite domain of metallo-dependent hydrolases"/>
    <property type="match status" value="1"/>
</dbReference>
<dbReference type="Gene3D" id="2.30.40.10">
    <property type="entry name" value="Urease, subunit C, domain 1"/>
    <property type="match status" value="1"/>
</dbReference>
<gene>
    <name evidence="15" type="primary">nagA</name>
    <name evidence="15" type="ORF">CTB96_20170</name>
</gene>
<dbReference type="EMBL" id="QHLY01000013">
    <property type="protein sequence ID" value="PXA65779.1"/>
    <property type="molecule type" value="Genomic_DNA"/>
</dbReference>
<evidence type="ECO:0000259" key="14">
    <source>
        <dbReference type="Pfam" id="PF01979"/>
    </source>
</evidence>
<feature type="binding site" evidence="11">
    <location>
        <position position="161"/>
    </location>
    <ligand>
        <name>substrate</name>
    </ligand>
</feature>
<dbReference type="CDD" id="cd00854">
    <property type="entry name" value="NagA"/>
    <property type="match status" value="1"/>
</dbReference>
<evidence type="ECO:0000256" key="2">
    <source>
        <dbReference type="ARBA" id="ARBA00011899"/>
    </source>
</evidence>
<evidence type="ECO:0000256" key="6">
    <source>
        <dbReference type="ARBA" id="ARBA00023277"/>
    </source>
</evidence>
<organism evidence="15 16">
    <name type="scientific">Cryobacterium arcticum</name>
    <dbReference type="NCBI Taxonomy" id="670052"/>
    <lineage>
        <taxon>Bacteria</taxon>
        <taxon>Bacillati</taxon>
        <taxon>Actinomycetota</taxon>
        <taxon>Actinomycetes</taxon>
        <taxon>Micrococcales</taxon>
        <taxon>Microbacteriaceae</taxon>
        <taxon>Cryobacterium</taxon>
    </lineage>
</organism>
<dbReference type="SUPFAM" id="SSF51556">
    <property type="entry name" value="Metallo-dependent hydrolases"/>
    <property type="match status" value="1"/>
</dbReference>
<accession>A0A317ZR97</accession>
<dbReference type="GO" id="GO:0008448">
    <property type="term" value="F:N-acetylglucosamine-6-phosphate deacetylase activity"/>
    <property type="evidence" value="ECO:0007669"/>
    <property type="project" value="UniProtKB-EC"/>
</dbReference>
<evidence type="ECO:0000256" key="13">
    <source>
        <dbReference type="SAM" id="MobiDB-lite"/>
    </source>
</evidence>
<feature type="compositionally biased region" description="Low complexity" evidence="13">
    <location>
        <begin position="1"/>
        <end position="16"/>
    </location>
</feature>
<evidence type="ECO:0000256" key="4">
    <source>
        <dbReference type="ARBA" id="ARBA00022723"/>
    </source>
</evidence>
<feature type="binding site" evidence="12">
    <location>
        <position position="216"/>
    </location>
    <ligand>
        <name>Zn(2+)</name>
        <dbReference type="ChEBI" id="CHEBI:29105"/>
    </ligand>
</feature>
<evidence type="ECO:0000256" key="12">
    <source>
        <dbReference type="PIRSR" id="PIRSR038994-3"/>
    </source>
</evidence>
<dbReference type="RefSeq" id="WP_110128811.1">
    <property type="nucleotide sequence ID" value="NZ_QHLY01000013.1"/>
</dbReference>
<sequence length="403" mass="41121">MTPLTTRPLTAPRVPLAGDAGPGTDSPLLIAAGTVVLPDQELSPGWVEVRDGLIVASGAGEPPRPADVVLPAAVLAPGFVDAHNHGGGGVSFNDSDPAAAAARIIRTHLGHGTTTMMASLVTAPLAEMERLVRALAELVRAGLLAGIHLEGPWLSPKHRGAHAEELLRAPDPASIDALLGAGAGAVRMVTIAPELDGGLVAVARIVEYGAVAAIGHTDADYELTQAAIAAGATVGTHVFNAMRPLHHREPGAALALLDDPTVFAELVADGVHLHPAVVRLITESPARTVFVTDAMAAAGAEEGDYKLGALDVRVADGEARLSDGTIAGSVLTLSGAVRYAVLTAGVPLAMAIRAASQNPADLLGLTDRGRILPGLRADLVLLDPELHVTATLHEGTWVSRAVS</sequence>
<evidence type="ECO:0000256" key="3">
    <source>
        <dbReference type="ARBA" id="ARBA00018029"/>
    </source>
</evidence>
<comment type="catalytic activity">
    <reaction evidence="7">
        <text>N-acetyl-D-glucosamine 6-phosphate + H2O = D-glucosamine 6-phosphate + acetate</text>
        <dbReference type="Rhea" id="RHEA:22936"/>
        <dbReference type="ChEBI" id="CHEBI:15377"/>
        <dbReference type="ChEBI" id="CHEBI:30089"/>
        <dbReference type="ChEBI" id="CHEBI:57513"/>
        <dbReference type="ChEBI" id="CHEBI:58725"/>
        <dbReference type="EC" id="3.5.1.25"/>
    </reaction>
</comment>
<dbReference type="InterPro" id="IPR003764">
    <property type="entry name" value="GlcNAc_6-P_deAcase"/>
</dbReference>
<dbReference type="InterPro" id="IPR011059">
    <property type="entry name" value="Metal-dep_hydrolase_composite"/>
</dbReference>
<evidence type="ECO:0000256" key="10">
    <source>
        <dbReference type="PIRSR" id="PIRSR038994-1"/>
    </source>
</evidence>
<evidence type="ECO:0000256" key="5">
    <source>
        <dbReference type="ARBA" id="ARBA00022801"/>
    </source>
</evidence>